<dbReference type="InterPro" id="IPR011527">
    <property type="entry name" value="ABC1_TM_dom"/>
</dbReference>
<dbReference type="InterPro" id="IPR039421">
    <property type="entry name" value="Type_1_exporter"/>
</dbReference>
<dbReference type="GO" id="GO:0016887">
    <property type="term" value="F:ATP hydrolysis activity"/>
    <property type="evidence" value="ECO:0007669"/>
    <property type="project" value="InterPro"/>
</dbReference>
<dbReference type="Gene3D" id="3.40.50.300">
    <property type="entry name" value="P-loop containing nucleotide triphosphate hydrolases"/>
    <property type="match status" value="1"/>
</dbReference>
<dbReference type="PROSITE" id="PS50929">
    <property type="entry name" value="ABC_TM1F"/>
    <property type="match status" value="1"/>
</dbReference>
<accession>A0A9D1KJC5</accession>
<dbReference type="InterPro" id="IPR036640">
    <property type="entry name" value="ABC1_TM_sf"/>
</dbReference>
<protein>
    <submittedName>
        <fullName evidence="12">ABC transporter ATP-binding protein</fullName>
    </submittedName>
</protein>
<dbReference type="PROSITE" id="PS00211">
    <property type="entry name" value="ABC_TRANSPORTER_1"/>
    <property type="match status" value="1"/>
</dbReference>
<dbReference type="SUPFAM" id="SSF90123">
    <property type="entry name" value="ABC transporter transmembrane region"/>
    <property type="match status" value="1"/>
</dbReference>
<sequence length="570" mass="64625">MFKRFVRYYKPYKKIFFLDMTAALLIALIGLLYPILTNKILKEYIPNQQLAYIVGFGIALFACYFIRMGLRYFVQYYGHVMGVHMQADMRRDMFNKLEKLPFSYYDEHETGKIMSRMTNDLMQVSELAHHGPENLFICGMTVVLSFVYLMTINWLLTLIIFACVPLLVVISLVMRKRMNQAFMETRKSVAQINGALESSITGIRVTKAFTNDQEELRKFEIGNKKFVQSRSKAYKAMGQFGASTAFITDLFNVIVLIAGALFVYSGDLDAADLTTFMISINLFITPLTTLINFVEQYQEGVTGFKRFLEIIDEKEEEQAPDAISVDRLEGNISFKEVCFDYETTKGVLHDVSFDIQKGKTIALVGPSGGGKTTICHLLPHFYQTSSGVIEIDGYNIDHLTFDSLRRNIGIVQQDVFLFNGTVMENIRYGNLGATDEEVYEAAKKANIHEAILNLEHGYDTQIGERGIKLSGGQKQRLSIARVFLKNPSILILDEATSALDNATEAYIQAALDELAKGRTTLVVAHRLSTIQHADEIFVVTDGKVLEHGTHDQLLMQNGEYAKLYRFQFQR</sequence>
<dbReference type="Gene3D" id="1.20.1560.10">
    <property type="entry name" value="ABC transporter type 1, transmembrane domain"/>
    <property type="match status" value="1"/>
</dbReference>
<dbReference type="FunFam" id="3.40.50.300:FF:000287">
    <property type="entry name" value="Multidrug ABC transporter ATP-binding protein"/>
    <property type="match status" value="1"/>
</dbReference>
<organism evidence="12 13">
    <name type="scientific">Candidatus Pelethenecus faecipullorum</name>
    <dbReference type="NCBI Taxonomy" id="2840900"/>
    <lineage>
        <taxon>Bacteria</taxon>
        <taxon>Bacillati</taxon>
        <taxon>Mycoplasmatota</taxon>
        <taxon>Mollicutes</taxon>
        <taxon>Candidatus Pelethenecus</taxon>
    </lineage>
</organism>
<dbReference type="EMBL" id="DVLF01000054">
    <property type="protein sequence ID" value="HIT49713.1"/>
    <property type="molecule type" value="Genomic_DNA"/>
</dbReference>
<dbReference type="InterPro" id="IPR027417">
    <property type="entry name" value="P-loop_NTPase"/>
</dbReference>
<evidence type="ECO:0000256" key="1">
    <source>
        <dbReference type="ARBA" id="ARBA00004651"/>
    </source>
</evidence>
<dbReference type="InterPro" id="IPR003593">
    <property type="entry name" value="AAA+_ATPase"/>
</dbReference>
<gene>
    <name evidence="12" type="ORF">IAD46_01670</name>
</gene>
<dbReference type="Pfam" id="PF00005">
    <property type="entry name" value="ABC_tran"/>
    <property type="match status" value="1"/>
</dbReference>
<comment type="subcellular location">
    <subcellularLocation>
        <location evidence="1">Cell membrane</location>
        <topology evidence="1">Multi-pass membrane protein</topology>
    </subcellularLocation>
</comment>
<keyword evidence="4 9" id="KW-0812">Transmembrane</keyword>
<name>A0A9D1KJC5_9MOLU</name>
<evidence type="ECO:0000256" key="5">
    <source>
        <dbReference type="ARBA" id="ARBA00022741"/>
    </source>
</evidence>
<dbReference type="PANTHER" id="PTHR43394">
    <property type="entry name" value="ATP-DEPENDENT PERMEASE MDL1, MITOCHONDRIAL"/>
    <property type="match status" value="1"/>
</dbReference>
<dbReference type="GO" id="GO:0005524">
    <property type="term" value="F:ATP binding"/>
    <property type="evidence" value="ECO:0007669"/>
    <property type="project" value="UniProtKB-KW"/>
</dbReference>
<evidence type="ECO:0000256" key="8">
    <source>
        <dbReference type="ARBA" id="ARBA00023136"/>
    </source>
</evidence>
<keyword evidence="5" id="KW-0547">Nucleotide-binding</keyword>
<evidence type="ECO:0000256" key="4">
    <source>
        <dbReference type="ARBA" id="ARBA00022692"/>
    </source>
</evidence>
<feature type="transmembrane region" description="Helical" evidence="9">
    <location>
        <begin position="155"/>
        <end position="174"/>
    </location>
</feature>
<dbReference type="InterPro" id="IPR017871">
    <property type="entry name" value="ABC_transporter-like_CS"/>
</dbReference>
<feature type="transmembrane region" description="Helical" evidence="9">
    <location>
        <begin position="48"/>
        <end position="66"/>
    </location>
</feature>
<evidence type="ECO:0000259" key="11">
    <source>
        <dbReference type="PROSITE" id="PS50929"/>
    </source>
</evidence>
<evidence type="ECO:0000313" key="12">
    <source>
        <dbReference type="EMBL" id="HIT49713.1"/>
    </source>
</evidence>
<evidence type="ECO:0000256" key="6">
    <source>
        <dbReference type="ARBA" id="ARBA00022840"/>
    </source>
</evidence>
<dbReference type="PROSITE" id="PS50893">
    <property type="entry name" value="ABC_TRANSPORTER_2"/>
    <property type="match status" value="1"/>
</dbReference>
<keyword evidence="6 12" id="KW-0067">ATP-binding</keyword>
<evidence type="ECO:0000256" key="7">
    <source>
        <dbReference type="ARBA" id="ARBA00022989"/>
    </source>
</evidence>
<evidence type="ECO:0000259" key="10">
    <source>
        <dbReference type="PROSITE" id="PS50893"/>
    </source>
</evidence>
<dbReference type="AlphaFoldDB" id="A0A9D1KJC5"/>
<comment type="similarity">
    <text evidence="2">Belongs to the ABC transporter superfamily.</text>
</comment>
<feature type="transmembrane region" description="Helical" evidence="9">
    <location>
        <begin position="276"/>
        <end position="294"/>
    </location>
</feature>
<keyword evidence="8 9" id="KW-0472">Membrane</keyword>
<feature type="domain" description="ABC transporter" evidence="10">
    <location>
        <begin position="332"/>
        <end position="566"/>
    </location>
</feature>
<dbReference type="SUPFAM" id="SSF52540">
    <property type="entry name" value="P-loop containing nucleoside triphosphate hydrolases"/>
    <property type="match status" value="1"/>
</dbReference>
<evidence type="ECO:0000256" key="2">
    <source>
        <dbReference type="ARBA" id="ARBA00005417"/>
    </source>
</evidence>
<comment type="caution">
    <text evidence="12">The sequence shown here is derived from an EMBL/GenBank/DDBJ whole genome shotgun (WGS) entry which is preliminary data.</text>
</comment>
<keyword evidence="7 9" id="KW-1133">Transmembrane helix</keyword>
<evidence type="ECO:0000256" key="3">
    <source>
        <dbReference type="ARBA" id="ARBA00022448"/>
    </source>
</evidence>
<reference evidence="12" key="1">
    <citation type="submission" date="2020-10" db="EMBL/GenBank/DDBJ databases">
        <authorList>
            <person name="Gilroy R."/>
        </authorList>
    </citation>
    <scope>NUCLEOTIDE SEQUENCE</scope>
    <source>
        <strain evidence="12">ChiW17-6978</strain>
    </source>
</reference>
<dbReference type="CDD" id="cd18549">
    <property type="entry name" value="ABC_6TM_YwjA_like"/>
    <property type="match status" value="1"/>
</dbReference>
<proteinExistence type="inferred from homology"/>
<evidence type="ECO:0000256" key="9">
    <source>
        <dbReference type="SAM" id="Phobius"/>
    </source>
</evidence>
<dbReference type="Pfam" id="PF00664">
    <property type="entry name" value="ABC_membrane"/>
    <property type="match status" value="1"/>
</dbReference>
<dbReference type="Proteomes" id="UP000886758">
    <property type="component" value="Unassembled WGS sequence"/>
</dbReference>
<dbReference type="GO" id="GO:0015421">
    <property type="term" value="F:ABC-type oligopeptide transporter activity"/>
    <property type="evidence" value="ECO:0007669"/>
    <property type="project" value="TreeGrafter"/>
</dbReference>
<feature type="domain" description="ABC transmembrane type-1" evidence="11">
    <location>
        <begin position="17"/>
        <end position="299"/>
    </location>
</feature>
<evidence type="ECO:0000313" key="13">
    <source>
        <dbReference type="Proteomes" id="UP000886758"/>
    </source>
</evidence>
<reference evidence="12" key="2">
    <citation type="journal article" date="2021" name="PeerJ">
        <title>Extensive microbial diversity within the chicken gut microbiome revealed by metagenomics and culture.</title>
        <authorList>
            <person name="Gilroy R."/>
            <person name="Ravi A."/>
            <person name="Getino M."/>
            <person name="Pursley I."/>
            <person name="Horton D.L."/>
            <person name="Alikhan N.F."/>
            <person name="Baker D."/>
            <person name="Gharbi K."/>
            <person name="Hall N."/>
            <person name="Watson M."/>
            <person name="Adriaenssens E.M."/>
            <person name="Foster-Nyarko E."/>
            <person name="Jarju S."/>
            <person name="Secka A."/>
            <person name="Antonio M."/>
            <person name="Oren A."/>
            <person name="Chaudhuri R.R."/>
            <person name="La Ragione R."/>
            <person name="Hildebrand F."/>
            <person name="Pallen M.J."/>
        </authorList>
    </citation>
    <scope>NUCLEOTIDE SEQUENCE</scope>
    <source>
        <strain evidence="12">ChiW17-6978</strain>
    </source>
</reference>
<dbReference type="GO" id="GO:0005886">
    <property type="term" value="C:plasma membrane"/>
    <property type="evidence" value="ECO:0007669"/>
    <property type="project" value="UniProtKB-SubCell"/>
</dbReference>
<feature type="transmembrane region" description="Helical" evidence="9">
    <location>
        <begin position="15"/>
        <end position="36"/>
    </location>
</feature>
<dbReference type="SMART" id="SM00382">
    <property type="entry name" value="AAA"/>
    <property type="match status" value="1"/>
</dbReference>
<dbReference type="PANTHER" id="PTHR43394:SF1">
    <property type="entry name" value="ATP-BINDING CASSETTE SUB-FAMILY B MEMBER 10, MITOCHONDRIAL"/>
    <property type="match status" value="1"/>
</dbReference>
<keyword evidence="3" id="KW-0813">Transport</keyword>
<feature type="transmembrane region" description="Helical" evidence="9">
    <location>
        <begin position="240"/>
        <end position="264"/>
    </location>
</feature>
<dbReference type="InterPro" id="IPR003439">
    <property type="entry name" value="ABC_transporter-like_ATP-bd"/>
</dbReference>